<keyword evidence="1" id="KW-0732">Signal</keyword>
<accession>A0A069PUI4</accession>
<feature type="signal peptide" evidence="1">
    <location>
        <begin position="1"/>
        <end position="22"/>
    </location>
</feature>
<dbReference type="EMBL" id="JFHC01000002">
    <property type="protein sequence ID" value="KDR44453.1"/>
    <property type="molecule type" value="Genomic_DNA"/>
</dbReference>
<organism evidence="2 3">
    <name type="scientific">Caballeronia glathei</name>
    <dbReference type="NCBI Taxonomy" id="60547"/>
    <lineage>
        <taxon>Bacteria</taxon>
        <taxon>Pseudomonadati</taxon>
        <taxon>Pseudomonadota</taxon>
        <taxon>Betaproteobacteria</taxon>
        <taxon>Burkholderiales</taxon>
        <taxon>Burkholderiaceae</taxon>
        <taxon>Caballeronia</taxon>
    </lineage>
</organism>
<sequence length="118" mass="12323">MSLHPLSTFATLTALAATIALAACSSTSGPELRASKPVIHVSSARTASDVSSCLERMLPSVETTRANGSTELVVGPNAWLVTLTPSGYGSIVKVQKSEGEYSGLPEPELRFDIARCTT</sequence>
<evidence type="ECO:0000313" key="3">
    <source>
        <dbReference type="Proteomes" id="UP000027466"/>
    </source>
</evidence>
<dbReference type="AlphaFoldDB" id="A0A069PUI4"/>
<reference evidence="2 3" key="1">
    <citation type="submission" date="2014-03" db="EMBL/GenBank/DDBJ databases">
        <title>Draft Genome Sequences of Four Burkholderia Strains.</title>
        <authorList>
            <person name="Liu X.Y."/>
            <person name="Li C.X."/>
            <person name="Xu J.H."/>
        </authorList>
    </citation>
    <scope>NUCLEOTIDE SEQUENCE [LARGE SCALE GENOMIC DNA]</scope>
    <source>
        <strain evidence="2 3">DSM 50014</strain>
    </source>
</reference>
<gene>
    <name evidence="2" type="ORF">BG61_12145</name>
</gene>
<comment type="caution">
    <text evidence="2">The sequence shown here is derived from an EMBL/GenBank/DDBJ whole genome shotgun (WGS) entry which is preliminary data.</text>
</comment>
<dbReference type="Proteomes" id="UP000027466">
    <property type="component" value="Unassembled WGS sequence"/>
</dbReference>
<dbReference type="RefSeq" id="WP_051672217.1">
    <property type="nucleotide sequence ID" value="NZ_CADFFX010000008.1"/>
</dbReference>
<evidence type="ECO:0000313" key="2">
    <source>
        <dbReference type="EMBL" id="KDR44453.1"/>
    </source>
</evidence>
<proteinExistence type="predicted"/>
<feature type="chain" id="PRO_5007372439" description="Sugar ABC transporter ATPase" evidence="1">
    <location>
        <begin position="23"/>
        <end position="118"/>
    </location>
</feature>
<name>A0A069PUI4_9BURK</name>
<evidence type="ECO:0000256" key="1">
    <source>
        <dbReference type="SAM" id="SignalP"/>
    </source>
</evidence>
<protein>
    <recommendedName>
        <fullName evidence="4">Sugar ABC transporter ATPase</fullName>
    </recommendedName>
</protein>
<evidence type="ECO:0008006" key="4">
    <source>
        <dbReference type="Google" id="ProtNLM"/>
    </source>
</evidence>
<keyword evidence="3" id="KW-1185">Reference proteome</keyword>